<dbReference type="InterPro" id="IPR001188">
    <property type="entry name" value="Sperm_putr-bd"/>
</dbReference>
<keyword evidence="3" id="KW-0732">Signal</keyword>
<dbReference type="Proteomes" id="UP000831775">
    <property type="component" value="Chromosome"/>
</dbReference>
<evidence type="ECO:0000256" key="4">
    <source>
        <dbReference type="ARBA" id="ARBA00022764"/>
    </source>
</evidence>
<dbReference type="RefSeq" id="WP_244686074.1">
    <property type="nucleotide sequence ID" value="NZ_CP095043.1"/>
</dbReference>
<evidence type="ECO:0000256" key="2">
    <source>
        <dbReference type="ARBA" id="ARBA00022448"/>
    </source>
</evidence>
<dbReference type="SUPFAM" id="SSF53850">
    <property type="entry name" value="Periplasmic binding protein-like II"/>
    <property type="match status" value="1"/>
</dbReference>
<comment type="subcellular location">
    <subcellularLocation>
        <location evidence="1">Periplasm</location>
    </subcellularLocation>
</comment>
<dbReference type="CDD" id="cd13590">
    <property type="entry name" value="PBP2_PotD_PotF_like"/>
    <property type="match status" value="1"/>
</dbReference>
<dbReference type="PROSITE" id="PS51318">
    <property type="entry name" value="TAT"/>
    <property type="match status" value="1"/>
</dbReference>
<reference evidence="5 6" key="1">
    <citation type="submission" date="2022-04" db="EMBL/GenBank/DDBJ databases">
        <title>Leucobacter sp. isolated from rhizosphere of onion.</title>
        <authorList>
            <person name="Won M."/>
            <person name="Lee C.-M."/>
            <person name="Woen H.-Y."/>
            <person name="Kwon S.-W."/>
        </authorList>
    </citation>
    <scope>NUCLEOTIDE SEQUENCE [LARGE SCALE GENOMIC DNA]</scope>
    <source>
        <strain evidence="5 6">H25R-14</strain>
    </source>
</reference>
<dbReference type="InterPro" id="IPR006059">
    <property type="entry name" value="SBP"/>
</dbReference>
<dbReference type="EMBL" id="CP095043">
    <property type="protein sequence ID" value="UOQ60441.1"/>
    <property type="molecule type" value="Genomic_DNA"/>
</dbReference>
<dbReference type="Pfam" id="PF13416">
    <property type="entry name" value="SBP_bac_8"/>
    <property type="match status" value="1"/>
</dbReference>
<dbReference type="PANTHER" id="PTHR30222">
    <property type="entry name" value="SPERMIDINE/PUTRESCINE-BINDING PERIPLASMIC PROTEIN"/>
    <property type="match status" value="1"/>
</dbReference>
<accession>A0ABY4FVW5</accession>
<proteinExistence type="predicted"/>
<keyword evidence="2" id="KW-0813">Transport</keyword>
<evidence type="ECO:0000313" key="6">
    <source>
        <dbReference type="Proteomes" id="UP000831775"/>
    </source>
</evidence>
<sequence>MVRQMPEDPIVRNIIDLMRGAQMNRRALLRGAAVGAAGAGTLALSACGGGGGGGSVEQGDGSAGSIVWGNWTYYLDFNEDTQTWPTLDEFMAQTNISVDYIEDIDDNNTFYGKIKDQLQLGQNTGYDTITLTDWMNGRLIQDGQVQELDASRMPNTKNLLANLRDSLDVDPGRKYTMPWQAPASGVVWNTEAVPDGIKTIDDFLRPELKGKVGMLTEMRDTMGIIMQGLGTDISGEWGDPEFDAALAWLDDAIKSGQVAQLKGNSYTQDLETDTTLAAIAWTGDIAILNSEQGERWTLEVPESGGVITADSFTVPNGTTPENKELVEDLINFYYEPEIAAQVADYVWFVTPVEGAREAMEAINPEQVDNPFIFPDDDMNSRLHGFRTLTPQEDKKYTEAFSKVLGL</sequence>
<dbReference type="PRINTS" id="PR00909">
    <property type="entry name" value="SPERMDNBNDNG"/>
</dbReference>
<dbReference type="Gene3D" id="3.40.190.10">
    <property type="entry name" value="Periplasmic binding protein-like II"/>
    <property type="match status" value="2"/>
</dbReference>
<protein>
    <submittedName>
        <fullName evidence="5">Spermidine/putrescine ABC transporter substrate-binding protein</fullName>
    </submittedName>
</protein>
<evidence type="ECO:0000256" key="3">
    <source>
        <dbReference type="ARBA" id="ARBA00022729"/>
    </source>
</evidence>
<organism evidence="5 6">
    <name type="scientific">Leucobacter rhizosphaerae</name>
    <dbReference type="NCBI Taxonomy" id="2932245"/>
    <lineage>
        <taxon>Bacteria</taxon>
        <taxon>Bacillati</taxon>
        <taxon>Actinomycetota</taxon>
        <taxon>Actinomycetes</taxon>
        <taxon>Micrococcales</taxon>
        <taxon>Microbacteriaceae</taxon>
        <taxon>Leucobacter</taxon>
    </lineage>
</organism>
<keyword evidence="6" id="KW-1185">Reference proteome</keyword>
<dbReference type="InterPro" id="IPR006311">
    <property type="entry name" value="TAT_signal"/>
</dbReference>
<keyword evidence="4" id="KW-0574">Periplasm</keyword>
<evidence type="ECO:0000256" key="1">
    <source>
        <dbReference type="ARBA" id="ARBA00004418"/>
    </source>
</evidence>
<gene>
    <name evidence="5" type="ORF">MUN76_00170</name>
</gene>
<name>A0ABY4FVW5_9MICO</name>
<evidence type="ECO:0000313" key="5">
    <source>
        <dbReference type="EMBL" id="UOQ60441.1"/>
    </source>
</evidence>
<dbReference type="PANTHER" id="PTHR30222:SF17">
    <property type="entry name" value="SPERMIDINE_PUTRESCINE-BINDING PERIPLASMIC PROTEIN"/>
    <property type="match status" value="1"/>
</dbReference>